<dbReference type="EMBL" id="CP014691">
    <property type="protein sequence ID" value="AQS87219.1"/>
    <property type="molecule type" value="Genomic_DNA"/>
</dbReference>
<reference evidence="1 2" key="1">
    <citation type="submission" date="2016-03" db="EMBL/GenBank/DDBJ databases">
        <title>Acetic acid bacteria sequencing.</title>
        <authorList>
            <person name="Brandt J."/>
            <person name="Jakob F."/>
            <person name="Vogel R.F."/>
        </authorList>
    </citation>
    <scope>NUCLEOTIDE SEQUENCE [LARGE SCALE GENOMIC DNA]</scope>
    <source>
        <strain evidence="1 2">NBRC 101099</strain>
    </source>
</reference>
<dbReference type="KEGG" id="nch:A0U93_03860"/>
<proteinExistence type="predicted"/>
<name>A0A1U9KN52_9PROT</name>
<gene>
    <name evidence="1" type="ORF">A0U93_03860</name>
</gene>
<dbReference type="AlphaFoldDB" id="A0A1U9KN52"/>
<dbReference type="Proteomes" id="UP000188604">
    <property type="component" value="Chromosome"/>
</dbReference>
<protein>
    <submittedName>
        <fullName evidence="1">Uncharacterized protein</fullName>
    </submittedName>
</protein>
<dbReference type="RefSeq" id="WP_170233454.1">
    <property type="nucleotide sequence ID" value="NZ_BJXS01000008.1"/>
</dbReference>
<keyword evidence="2" id="KW-1185">Reference proteome</keyword>
<accession>A0A1U9KN52</accession>
<dbReference type="STRING" id="320497.A0U93_03860"/>
<sequence length="102" mass="11232">MYVEQRTGSIPGIVFATIRHGAIVRTLSVKLARTLSGHYIAEMPNNTWSTECMTPESAILMHAALVFPVEIHDAPWLGNLKPVSPDSYITNLTPIPETMIAE</sequence>
<evidence type="ECO:0000313" key="2">
    <source>
        <dbReference type="Proteomes" id="UP000188604"/>
    </source>
</evidence>
<evidence type="ECO:0000313" key="1">
    <source>
        <dbReference type="EMBL" id="AQS87219.1"/>
    </source>
</evidence>
<organism evidence="1 2">
    <name type="scientific">Neoasaia chiangmaiensis</name>
    <dbReference type="NCBI Taxonomy" id="320497"/>
    <lineage>
        <taxon>Bacteria</taxon>
        <taxon>Pseudomonadati</taxon>
        <taxon>Pseudomonadota</taxon>
        <taxon>Alphaproteobacteria</taxon>
        <taxon>Acetobacterales</taxon>
        <taxon>Acetobacteraceae</taxon>
        <taxon>Neoasaia</taxon>
    </lineage>
</organism>